<proteinExistence type="predicted"/>
<evidence type="ECO:0000313" key="3">
    <source>
        <dbReference type="EMBL" id="ORY09733.1"/>
    </source>
</evidence>
<accession>A0A1Y1ZHJ8</accession>
<keyword evidence="4" id="KW-1185">Reference proteome</keyword>
<protein>
    <submittedName>
        <fullName evidence="3">Uncharacterized protein</fullName>
    </submittedName>
</protein>
<name>A0A1Y1ZHJ8_9PLEO</name>
<feature type="signal peptide" evidence="2">
    <location>
        <begin position="1"/>
        <end position="18"/>
    </location>
</feature>
<evidence type="ECO:0000256" key="2">
    <source>
        <dbReference type="SAM" id="SignalP"/>
    </source>
</evidence>
<feature type="chain" id="PRO_5013231568" evidence="2">
    <location>
        <begin position="19"/>
        <end position="139"/>
    </location>
</feature>
<sequence>MKAFFLAPLSAPAAFCIAVPNPTPTPTPPRPFPTASRSLATTPRATSSAGPRSWRPSTQLLPTPAATTSLWLPVNLSPTPPSPAAQTTSTNTTLAAPRTPSSTGPTRALLLAPCEDPGLLQQRPGVLLRLWDVQSRLGE</sequence>
<organism evidence="3 4">
    <name type="scientific">Clohesyomyces aquaticus</name>
    <dbReference type="NCBI Taxonomy" id="1231657"/>
    <lineage>
        <taxon>Eukaryota</taxon>
        <taxon>Fungi</taxon>
        <taxon>Dikarya</taxon>
        <taxon>Ascomycota</taxon>
        <taxon>Pezizomycotina</taxon>
        <taxon>Dothideomycetes</taxon>
        <taxon>Pleosporomycetidae</taxon>
        <taxon>Pleosporales</taxon>
        <taxon>Lindgomycetaceae</taxon>
        <taxon>Clohesyomyces</taxon>
    </lineage>
</organism>
<dbReference type="EMBL" id="MCFA01000082">
    <property type="protein sequence ID" value="ORY09733.1"/>
    <property type="molecule type" value="Genomic_DNA"/>
</dbReference>
<evidence type="ECO:0000313" key="4">
    <source>
        <dbReference type="Proteomes" id="UP000193144"/>
    </source>
</evidence>
<dbReference type="AlphaFoldDB" id="A0A1Y1ZHJ8"/>
<feature type="compositionally biased region" description="Low complexity" evidence="1">
    <location>
        <begin position="84"/>
        <end position="99"/>
    </location>
</feature>
<keyword evidence="2" id="KW-0732">Signal</keyword>
<gene>
    <name evidence="3" type="ORF">BCR34DRAFT_589071</name>
</gene>
<evidence type="ECO:0000256" key="1">
    <source>
        <dbReference type="SAM" id="MobiDB-lite"/>
    </source>
</evidence>
<feature type="compositionally biased region" description="Pro residues" evidence="1">
    <location>
        <begin position="21"/>
        <end position="32"/>
    </location>
</feature>
<comment type="caution">
    <text evidence="3">The sequence shown here is derived from an EMBL/GenBank/DDBJ whole genome shotgun (WGS) entry which is preliminary data.</text>
</comment>
<reference evidence="3 4" key="1">
    <citation type="submission" date="2016-07" db="EMBL/GenBank/DDBJ databases">
        <title>Pervasive Adenine N6-methylation of Active Genes in Fungi.</title>
        <authorList>
            <consortium name="DOE Joint Genome Institute"/>
            <person name="Mondo S.J."/>
            <person name="Dannebaum R.O."/>
            <person name="Kuo R.C."/>
            <person name="Labutti K."/>
            <person name="Haridas S."/>
            <person name="Kuo A."/>
            <person name="Salamov A."/>
            <person name="Ahrendt S.R."/>
            <person name="Lipzen A."/>
            <person name="Sullivan W."/>
            <person name="Andreopoulos W.B."/>
            <person name="Clum A."/>
            <person name="Lindquist E."/>
            <person name="Daum C."/>
            <person name="Ramamoorthy G.K."/>
            <person name="Gryganskyi A."/>
            <person name="Culley D."/>
            <person name="Magnuson J.K."/>
            <person name="James T.Y."/>
            <person name="O'Malley M.A."/>
            <person name="Stajich J.E."/>
            <person name="Spatafora J.W."/>
            <person name="Visel A."/>
            <person name="Grigoriev I.V."/>
        </authorList>
    </citation>
    <scope>NUCLEOTIDE SEQUENCE [LARGE SCALE GENOMIC DNA]</scope>
    <source>
        <strain evidence="3 4">CBS 115471</strain>
    </source>
</reference>
<feature type="compositionally biased region" description="Polar residues" evidence="1">
    <location>
        <begin position="35"/>
        <end position="70"/>
    </location>
</feature>
<dbReference type="Proteomes" id="UP000193144">
    <property type="component" value="Unassembled WGS sequence"/>
</dbReference>
<feature type="region of interest" description="Disordered" evidence="1">
    <location>
        <begin position="20"/>
        <end position="109"/>
    </location>
</feature>